<keyword evidence="3" id="KW-1185">Reference proteome</keyword>
<dbReference type="Proteomes" id="UP000318199">
    <property type="component" value="Unassembled WGS sequence"/>
</dbReference>
<reference evidence="2 3" key="1">
    <citation type="submission" date="2019-07" db="EMBL/GenBank/DDBJ databases">
        <title>Caenimonas sedimenti sp. nov., isolated from activated sludge.</title>
        <authorList>
            <person name="Xu J."/>
        </authorList>
    </citation>
    <scope>NUCLEOTIDE SEQUENCE [LARGE SCALE GENOMIC DNA]</scope>
    <source>
        <strain evidence="2 3">HX-9-20</strain>
    </source>
</reference>
<name>A0A562ZM71_9BURK</name>
<dbReference type="PROSITE" id="PS51257">
    <property type="entry name" value="PROKAR_LIPOPROTEIN"/>
    <property type="match status" value="1"/>
</dbReference>
<evidence type="ECO:0000256" key="1">
    <source>
        <dbReference type="SAM" id="SignalP"/>
    </source>
</evidence>
<evidence type="ECO:0000313" key="3">
    <source>
        <dbReference type="Proteomes" id="UP000318199"/>
    </source>
</evidence>
<dbReference type="AlphaFoldDB" id="A0A562ZM71"/>
<comment type="caution">
    <text evidence="2">The sequence shown here is derived from an EMBL/GenBank/DDBJ whole genome shotgun (WGS) entry which is preliminary data.</text>
</comment>
<gene>
    <name evidence="2" type="ORF">FN976_17730</name>
</gene>
<dbReference type="OrthoDB" id="8909046at2"/>
<feature type="chain" id="PRO_5021848986" evidence="1">
    <location>
        <begin position="24"/>
        <end position="144"/>
    </location>
</feature>
<feature type="signal peptide" evidence="1">
    <location>
        <begin position="1"/>
        <end position="23"/>
    </location>
</feature>
<sequence>MSSVSLRALAAATLAFACVSVHAQGDGSCILAGRLAEDGHWAPRFEGVELLGADGKALRGGGKEALAGVRQARLSAPALLSRCDGNQPLARADEDLPRAKTPVPALSAGVVDVEAVAYPRLRTGGELVELRVRVPAERVVMLTR</sequence>
<protein>
    <submittedName>
        <fullName evidence="2">Uncharacterized protein</fullName>
    </submittedName>
</protein>
<dbReference type="EMBL" id="VOBQ01000014">
    <property type="protein sequence ID" value="TWO69672.1"/>
    <property type="molecule type" value="Genomic_DNA"/>
</dbReference>
<evidence type="ECO:0000313" key="2">
    <source>
        <dbReference type="EMBL" id="TWO69672.1"/>
    </source>
</evidence>
<keyword evidence="1" id="KW-0732">Signal</keyword>
<proteinExistence type="predicted"/>
<organism evidence="2 3">
    <name type="scientific">Caenimonas sedimenti</name>
    <dbReference type="NCBI Taxonomy" id="2596921"/>
    <lineage>
        <taxon>Bacteria</taxon>
        <taxon>Pseudomonadati</taxon>
        <taxon>Pseudomonadota</taxon>
        <taxon>Betaproteobacteria</taxon>
        <taxon>Burkholderiales</taxon>
        <taxon>Comamonadaceae</taxon>
        <taxon>Caenimonas</taxon>
    </lineage>
</organism>
<accession>A0A562ZM71</accession>
<dbReference type="RefSeq" id="WP_145894387.1">
    <property type="nucleotide sequence ID" value="NZ_VOBQ01000014.1"/>
</dbReference>